<reference evidence="1" key="1">
    <citation type="submission" date="2023-03" db="EMBL/GenBank/DDBJ databases">
        <title>Massive genome expansion in bonnet fungi (Mycena s.s.) driven by repeated elements and novel gene families across ecological guilds.</title>
        <authorList>
            <consortium name="Lawrence Berkeley National Laboratory"/>
            <person name="Harder C.B."/>
            <person name="Miyauchi S."/>
            <person name="Viragh M."/>
            <person name="Kuo A."/>
            <person name="Thoen E."/>
            <person name="Andreopoulos B."/>
            <person name="Lu D."/>
            <person name="Skrede I."/>
            <person name="Drula E."/>
            <person name="Henrissat B."/>
            <person name="Morin E."/>
            <person name="Kohler A."/>
            <person name="Barry K."/>
            <person name="LaButti K."/>
            <person name="Morin E."/>
            <person name="Salamov A."/>
            <person name="Lipzen A."/>
            <person name="Mereny Z."/>
            <person name="Hegedus B."/>
            <person name="Baldrian P."/>
            <person name="Stursova M."/>
            <person name="Weitz H."/>
            <person name="Taylor A."/>
            <person name="Grigoriev I.V."/>
            <person name="Nagy L.G."/>
            <person name="Martin F."/>
            <person name="Kauserud H."/>
        </authorList>
    </citation>
    <scope>NUCLEOTIDE SEQUENCE</scope>
    <source>
        <strain evidence="1">CBHHK002</strain>
    </source>
</reference>
<dbReference type="Proteomes" id="UP001218218">
    <property type="component" value="Unassembled WGS sequence"/>
</dbReference>
<proteinExistence type="predicted"/>
<name>A0AAD7E8R4_9AGAR</name>
<evidence type="ECO:0000313" key="2">
    <source>
        <dbReference type="Proteomes" id="UP001218218"/>
    </source>
</evidence>
<gene>
    <name evidence="1" type="ORF">DFH08DRAFT_722219</name>
</gene>
<dbReference type="EMBL" id="JARIHO010000106">
    <property type="protein sequence ID" value="KAJ7303413.1"/>
    <property type="molecule type" value="Genomic_DNA"/>
</dbReference>
<comment type="caution">
    <text evidence="1">The sequence shown here is derived from an EMBL/GenBank/DDBJ whole genome shotgun (WGS) entry which is preliminary data.</text>
</comment>
<accession>A0AAD7E8R4</accession>
<evidence type="ECO:0000313" key="1">
    <source>
        <dbReference type="EMBL" id="KAJ7303413.1"/>
    </source>
</evidence>
<feature type="non-terminal residue" evidence="1">
    <location>
        <position position="1"/>
    </location>
</feature>
<protein>
    <submittedName>
        <fullName evidence="1">Uncharacterized protein</fullName>
    </submittedName>
</protein>
<sequence>PSPELGMETWEYKVFAASDNPESPPCVLPVEKIKCQVARGVFANTDPKIWVTTTMDRVGCCCACLLSC</sequence>
<keyword evidence="2" id="KW-1185">Reference proteome</keyword>
<organism evidence="1 2">
    <name type="scientific">Mycena albidolilacea</name>
    <dbReference type="NCBI Taxonomy" id="1033008"/>
    <lineage>
        <taxon>Eukaryota</taxon>
        <taxon>Fungi</taxon>
        <taxon>Dikarya</taxon>
        <taxon>Basidiomycota</taxon>
        <taxon>Agaricomycotina</taxon>
        <taxon>Agaricomycetes</taxon>
        <taxon>Agaricomycetidae</taxon>
        <taxon>Agaricales</taxon>
        <taxon>Marasmiineae</taxon>
        <taxon>Mycenaceae</taxon>
        <taxon>Mycena</taxon>
    </lineage>
</organism>
<dbReference type="AlphaFoldDB" id="A0AAD7E8R4"/>